<evidence type="ECO:0000259" key="1">
    <source>
        <dbReference type="Pfam" id="PF01968"/>
    </source>
</evidence>
<dbReference type="AlphaFoldDB" id="A0AAE4WIY3"/>
<dbReference type="GO" id="GO:0005829">
    <property type="term" value="C:cytosol"/>
    <property type="evidence" value="ECO:0007669"/>
    <property type="project" value="TreeGrafter"/>
</dbReference>
<comment type="caution">
    <text evidence="4">The sequence shown here is derived from an EMBL/GenBank/DDBJ whole genome shotgun (WGS) entry which is preliminary data.</text>
</comment>
<gene>
    <name evidence="4" type="ORF">GOZ95_26695</name>
</gene>
<dbReference type="InterPro" id="IPR045079">
    <property type="entry name" value="Oxoprolinase-like"/>
</dbReference>
<dbReference type="Pfam" id="PF01968">
    <property type="entry name" value="Hydantoinase_A"/>
    <property type="match status" value="1"/>
</dbReference>
<feature type="domain" description="Hydantoinase A/oxoprolinase" evidence="1">
    <location>
        <begin position="209"/>
        <end position="495"/>
    </location>
</feature>
<reference evidence="4 5" key="1">
    <citation type="submission" date="2019-12" db="EMBL/GenBank/DDBJ databases">
        <title>Whole-genome sequencing of Allorhizobium vitis.</title>
        <authorList>
            <person name="Gan H.M."/>
            <person name="Szegedi E."/>
            <person name="Burr T."/>
            <person name="Savka M.A."/>
        </authorList>
    </citation>
    <scope>NUCLEOTIDE SEQUENCE [LARGE SCALE GENOMIC DNA]</scope>
    <source>
        <strain evidence="4 5">CG989</strain>
    </source>
</reference>
<dbReference type="PANTHER" id="PTHR11365">
    <property type="entry name" value="5-OXOPROLINASE RELATED"/>
    <property type="match status" value="1"/>
</dbReference>
<dbReference type="InterPro" id="IPR002821">
    <property type="entry name" value="Hydantoinase_A"/>
</dbReference>
<accession>A0AAE4WIY3</accession>
<evidence type="ECO:0000259" key="2">
    <source>
        <dbReference type="Pfam" id="PF05378"/>
    </source>
</evidence>
<protein>
    <submittedName>
        <fullName evidence="4">Hydantoinase/oxoprolinase family protein</fullName>
    </submittedName>
</protein>
<dbReference type="Proteomes" id="UP000436692">
    <property type="component" value="Unassembled WGS sequence"/>
</dbReference>
<evidence type="ECO:0000313" key="4">
    <source>
        <dbReference type="EMBL" id="MUZ61010.1"/>
    </source>
</evidence>
<evidence type="ECO:0000259" key="3">
    <source>
        <dbReference type="Pfam" id="PF19278"/>
    </source>
</evidence>
<dbReference type="PANTHER" id="PTHR11365:SF23">
    <property type="entry name" value="HYPOTHETICAL 5-OXOPROLINASE (EUROFUNG)-RELATED"/>
    <property type="match status" value="1"/>
</dbReference>
<organism evidence="4 5">
    <name type="scientific">Agrobacterium vitis</name>
    <name type="common">Rhizobium vitis</name>
    <dbReference type="NCBI Taxonomy" id="373"/>
    <lineage>
        <taxon>Bacteria</taxon>
        <taxon>Pseudomonadati</taxon>
        <taxon>Pseudomonadota</taxon>
        <taxon>Alphaproteobacteria</taxon>
        <taxon>Hyphomicrobiales</taxon>
        <taxon>Rhizobiaceae</taxon>
        <taxon>Rhizobium/Agrobacterium group</taxon>
        <taxon>Agrobacterium</taxon>
    </lineage>
</organism>
<dbReference type="InterPro" id="IPR049517">
    <property type="entry name" value="ACX-like_C"/>
</dbReference>
<name>A0AAE4WIY3_AGRVI</name>
<dbReference type="GO" id="GO:0006749">
    <property type="term" value="P:glutathione metabolic process"/>
    <property type="evidence" value="ECO:0007669"/>
    <property type="project" value="TreeGrafter"/>
</dbReference>
<sequence>MRDAMNNRSPQKLAVEIGGTFTDIILFEDDGKQPKLTTLKVPSTPRQPEKGVLSGVDQLDIAWPDLHDVLHGSTVATNAVLERKGVPTALIVTRGFQDILEIQRGDKTNIYDIFYQRSRPVVPREWVLPVTERLDVSGDVLVPLAEEEIRSLVPRLLEGGIKAVAICFLHSYKNSQHEDRVRAIIEDIAPELLVLTSSELLPQFREYERASTATMSAYISPIMSHYIGQLTEKLEERGFGGSLFITQSNGGVLPANAIRREVVRTLLSGPAAGVTGAIYAAEQAGMQNIITFDMGGTSTDVCLINDGQPLITTENMLNNLPVAVPMIDIATVGAGGGSIAAIDRHGMMHVGPESAGADPGPACYGHGGTFATVTDANVARGIIRPKTFAGGNFKLDSEAGHGVIERLSQDLAMTGAQAAEAVTRIVEANMTQAIRLVSTQRGYDPRDYVLVAYGGAGPIHAASVANELGITRVLVPPHAGVLSAFGLLVADIARDYVQTDVALAFDLSPDDFRAKIEALAEKARKEFESHGFGANELKVFAGLDVRYEGQAFELPISIDPETVTSDLVTTRLHDAHYKRYGFAFENESAEVVNYRLKVVIPRKTKDVSVHVNETGPVSTELGSVLLRGEARETVFCKSETMTLETTITGPAVLEADTSTCFVPENWTARLLESGSVLLERKN</sequence>
<dbReference type="InterPro" id="IPR008040">
    <property type="entry name" value="Hydant_A_N"/>
</dbReference>
<evidence type="ECO:0000313" key="5">
    <source>
        <dbReference type="Proteomes" id="UP000436692"/>
    </source>
</evidence>
<dbReference type="InterPro" id="IPR043129">
    <property type="entry name" value="ATPase_NBD"/>
</dbReference>
<feature type="domain" description="Acetophenone carboxylase-like C-terminal" evidence="3">
    <location>
        <begin position="516"/>
        <end position="670"/>
    </location>
</feature>
<proteinExistence type="predicted"/>
<dbReference type="Pfam" id="PF05378">
    <property type="entry name" value="Hydant_A_N"/>
    <property type="match status" value="1"/>
</dbReference>
<dbReference type="SUPFAM" id="SSF53067">
    <property type="entry name" value="Actin-like ATPase domain"/>
    <property type="match status" value="1"/>
</dbReference>
<dbReference type="Pfam" id="PF19278">
    <property type="entry name" value="Hydant_A_C"/>
    <property type="match status" value="1"/>
</dbReference>
<dbReference type="GO" id="GO:0017168">
    <property type="term" value="F:5-oxoprolinase (ATP-hydrolyzing) activity"/>
    <property type="evidence" value="ECO:0007669"/>
    <property type="project" value="TreeGrafter"/>
</dbReference>
<feature type="domain" description="Hydantoinase/oxoprolinase N-terminal" evidence="2">
    <location>
        <begin position="13"/>
        <end position="188"/>
    </location>
</feature>
<dbReference type="EMBL" id="WPHM01000028">
    <property type="protein sequence ID" value="MUZ61010.1"/>
    <property type="molecule type" value="Genomic_DNA"/>
</dbReference>